<dbReference type="PANTHER" id="PTHR48098">
    <property type="entry name" value="ENTEROCHELIN ESTERASE-RELATED"/>
    <property type="match status" value="1"/>
</dbReference>
<name>A0ABT6RKZ5_9ACTN</name>
<dbReference type="Gene3D" id="2.60.40.10">
    <property type="entry name" value="Immunoglobulins"/>
    <property type="match status" value="1"/>
</dbReference>
<evidence type="ECO:0000256" key="2">
    <source>
        <dbReference type="ARBA" id="ARBA00022490"/>
    </source>
</evidence>
<dbReference type="InterPro" id="IPR029058">
    <property type="entry name" value="AB_hydrolase_fold"/>
</dbReference>
<reference evidence="6 7" key="1">
    <citation type="submission" date="2023-05" db="EMBL/GenBank/DDBJ databases">
        <title>Draft genome sequence of Streptomyces sp. B-S-A8 isolated from a cave soil in Thailand.</title>
        <authorList>
            <person name="Chamroensaksri N."/>
            <person name="Muangham S."/>
        </authorList>
    </citation>
    <scope>NUCLEOTIDE SEQUENCE [LARGE SCALE GENOMIC DNA]</scope>
    <source>
        <strain evidence="6 7">B-S-A8</strain>
    </source>
</reference>
<feature type="domain" description="Enterochelin esterase N-terminal" evidence="5">
    <location>
        <begin position="62"/>
        <end position="175"/>
    </location>
</feature>
<dbReference type="EMBL" id="JASCIR010000002">
    <property type="protein sequence ID" value="MDI3385101.1"/>
    <property type="molecule type" value="Genomic_DNA"/>
</dbReference>
<organism evidence="6 7">
    <name type="scientific">Streptomyces solicavernae</name>
    <dbReference type="NCBI Taxonomy" id="3043614"/>
    <lineage>
        <taxon>Bacteria</taxon>
        <taxon>Bacillati</taxon>
        <taxon>Actinomycetota</taxon>
        <taxon>Actinomycetes</taxon>
        <taxon>Kitasatosporales</taxon>
        <taxon>Streptomycetaceae</taxon>
        <taxon>Streptomyces</taxon>
    </lineage>
</organism>
<dbReference type="Pfam" id="PF11806">
    <property type="entry name" value="Enterochelin_N"/>
    <property type="match status" value="1"/>
</dbReference>
<sequence>MPESVKPSRPPRLPRPHPVARAASARVAALAAGEVGEAEFWRAAADAGTPLVEPDGDGHAVVTFLWRGSPATRAVLALPNKVMDPADPAANLMARVPGTDVWHWSLRMRDDWRATYSLCVDEGGAPAAPGTPEHAAWLRRLHRVDPLNSRSLQRRWGADPISYVELPRAPRADDWRVRTDVPAGAVRVHTVRSERLGNERRVWVYTPPGHEATRADLPVLVLFDGESWQPALGLATLLDNLIADGRVPPLVALLPEALDNDTRWAELGCDDRFAGFLADELLPWAADRLPVTSDPARTVLAGQSLGGLTAAYAALRAPHRFGNALAQSGSFWWPSGEAGAELVTGLVRESPRLPVRFWLSAGEQEWALLPSARRLRDALRERGYADAVYGEFNGGHDWLCWRTELADGIVGLLSGGR</sequence>
<proteinExistence type="inferred from homology"/>
<dbReference type="SUPFAM" id="SSF81296">
    <property type="entry name" value="E set domains"/>
    <property type="match status" value="1"/>
</dbReference>
<evidence type="ECO:0000313" key="6">
    <source>
        <dbReference type="EMBL" id="MDI3385101.1"/>
    </source>
</evidence>
<keyword evidence="3 6" id="KW-0378">Hydrolase</keyword>
<dbReference type="InterPro" id="IPR021764">
    <property type="entry name" value="Enterochelin_esterase_N"/>
</dbReference>
<dbReference type="RefSeq" id="WP_282509951.1">
    <property type="nucleotide sequence ID" value="NZ_JASCIR010000002.1"/>
</dbReference>
<dbReference type="Gene3D" id="3.40.50.1820">
    <property type="entry name" value="alpha/beta hydrolase"/>
    <property type="match status" value="1"/>
</dbReference>
<dbReference type="SUPFAM" id="SSF53474">
    <property type="entry name" value="alpha/beta-Hydrolases"/>
    <property type="match status" value="1"/>
</dbReference>
<protein>
    <submittedName>
        <fullName evidence="6">Enterochelin esterase</fullName>
        <ecNumber evidence="6">3.1.1.-</ecNumber>
    </submittedName>
</protein>
<dbReference type="GO" id="GO:0016787">
    <property type="term" value="F:hydrolase activity"/>
    <property type="evidence" value="ECO:0007669"/>
    <property type="project" value="UniProtKB-KW"/>
</dbReference>
<dbReference type="Pfam" id="PF00756">
    <property type="entry name" value="Esterase"/>
    <property type="match status" value="1"/>
</dbReference>
<dbReference type="InterPro" id="IPR014756">
    <property type="entry name" value="Ig_E-set"/>
</dbReference>
<keyword evidence="7" id="KW-1185">Reference proteome</keyword>
<dbReference type="InterPro" id="IPR013783">
    <property type="entry name" value="Ig-like_fold"/>
</dbReference>
<evidence type="ECO:0000256" key="4">
    <source>
        <dbReference type="ARBA" id="ARBA00024201"/>
    </source>
</evidence>
<dbReference type="InterPro" id="IPR050583">
    <property type="entry name" value="Mycobacterial_A85_antigen"/>
</dbReference>
<dbReference type="InterPro" id="IPR000801">
    <property type="entry name" value="Esterase-like"/>
</dbReference>
<accession>A0ABT6RKZ5</accession>
<dbReference type="PANTHER" id="PTHR48098:SF3">
    <property type="entry name" value="IRON(III) ENTEROBACTIN ESTERASE"/>
    <property type="match status" value="1"/>
</dbReference>
<evidence type="ECO:0000256" key="3">
    <source>
        <dbReference type="ARBA" id="ARBA00022801"/>
    </source>
</evidence>
<keyword evidence="2" id="KW-0963">Cytoplasm</keyword>
<evidence type="ECO:0000256" key="1">
    <source>
        <dbReference type="ARBA" id="ARBA00004496"/>
    </source>
</evidence>
<comment type="subcellular location">
    <subcellularLocation>
        <location evidence="1">Cytoplasm</location>
    </subcellularLocation>
</comment>
<gene>
    <name evidence="6" type="primary">fes</name>
    <name evidence="6" type="ORF">QIS99_02545</name>
</gene>
<dbReference type="NCBIfam" id="NF007758">
    <property type="entry name" value="PRK10439.1"/>
    <property type="match status" value="1"/>
</dbReference>
<comment type="caution">
    <text evidence="6">The sequence shown here is derived from an EMBL/GenBank/DDBJ whole genome shotgun (WGS) entry which is preliminary data.</text>
</comment>
<dbReference type="EC" id="3.1.1.-" evidence="6"/>
<evidence type="ECO:0000259" key="5">
    <source>
        <dbReference type="Pfam" id="PF11806"/>
    </source>
</evidence>
<dbReference type="Proteomes" id="UP001224661">
    <property type="component" value="Unassembled WGS sequence"/>
</dbReference>
<comment type="similarity">
    <text evidence="4">Belongs to the Fes family.</text>
</comment>
<evidence type="ECO:0000313" key="7">
    <source>
        <dbReference type="Proteomes" id="UP001224661"/>
    </source>
</evidence>